<evidence type="ECO:0000256" key="4">
    <source>
        <dbReference type="ARBA" id="ARBA00023002"/>
    </source>
</evidence>
<proteinExistence type="predicted"/>
<dbReference type="Pfam" id="PF01077">
    <property type="entry name" value="NIR_SIR"/>
    <property type="match status" value="2"/>
</dbReference>
<dbReference type="InterPro" id="IPR036136">
    <property type="entry name" value="Nit/Sulf_reduc_fer-like_dom_sf"/>
</dbReference>
<evidence type="ECO:0000313" key="10">
    <source>
        <dbReference type="Proteomes" id="UP000295499"/>
    </source>
</evidence>
<dbReference type="PANTHER" id="PTHR32439">
    <property type="entry name" value="FERREDOXIN--NITRITE REDUCTASE, CHLOROPLASTIC"/>
    <property type="match status" value="1"/>
</dbReference>
<feature type="domain" description="Nitrite/sulphite reductase 4Fe-4S" evidence="7">
    <location>
        <begin position="122"/>
        <end position="277"/>
    </location>
</feature>
<comment type="caution">
    <text evidence="9">The sequence shown here is derived from an EMBL/GenBank/DDBJ whole genome shotgun (WGS) entry which is preliminary data.</text>
</comment>
<keyword evidence="10" id="KW-1185">Reference proteome</keyword>
<dbReference type="AlphaFoldDB" id="A0A4V3C3J8"/>
<dbReference type="EMBL" id="SNWM01000002">
    <property type="protein sequence ID" value="TDO22338.1"/>
    <property type="molecule type" value="Genomic_DNA"/>
</dbReference>
<name>A0A4V3C3J8_9SPHI</name>
<dbReference type="Gene3D" id="3.90.480.10">
    <property type="entry name" value="Sulfite Reductase Hemoprotein,Domain 2"/>
    <property type="match status" value="1"/>
</dbReference>
<dbReference type="SUPFAM" id="SSF56014">
    <property type="entry name" value="Nitrite and sulphite reductase 4Fe-4S domain-like"/>
    <property type="match status" value="2"/>
</dbReference>
<evidence type="ECO:0000256" key="2">
    <source>
        <dbReference type="ARBA" id="ARBA00022617"/>
    </source>
</evidence>
<evidence type="ECO:0000256" key="1">
    <source>
        <dbReference type="ARBA" id="ARBA00022485"/>
    </source>
</evidence>
<keyword evidence="4" id="KW-0560">Oxidoreductase</keyword>
<evidence type="ECO:0000313" key="9">
    <source>
        <dbReference type="EMBL" id="TDO22338.1"/>
    </source>
</evidence>
<keyword evidence="3" id="KW-0479">Metal-binding</keyword>
<dbReference type="InterPro" id="IPR051329">
    <property type="entry name" value="NIR_SIR_4Fe-4S"/>
</dbReference>
<dbReference type="GO" id="GO:0046872">
    <property type="term" value="F:metal ion binding"/>
    <property type="evidence" value="ECO:0007669"/>
    <property type="project" value="UniProtKB-KW"/>
</dbReference>
<sequence length="693" mass="77431">MQSFRTELENPVVERDIIDLEQKIRAFRAGEIHEEKFRSLRLARGVYGQRQPGVQMVRIKLPFGKVTFKQLLRIADVADEYGSGNLHLTTRQDIQIHYVSLDRTPELWDELERDDITLREACGNTVRNVTSSPDAGINPDEPFDVSPYAHAVFKYFLRNPICQEMGRKIKISFSATERDTAYSYIHDLGFIPKINDAGERGFKVMLGGGLGAQPFLASAVQEFLPEDQVIPYTESVLRVFDRYGERNNRNKARLKYLVQKLGLDEVLALVAQERVANKSKSFVIDRLAVAEPEPPLVIAFEESELLPGYDLWRETNVFEQKQPGFFGVYIKVTIGDIRTFQARELVEAIHELVADEIRITQNQGLLLKYVRKEALPTLYARLKALNLADPGFDSVADITTCPGTDTCNLGISNSMSLSAVLEQVIYNEYPDFIHDREIKIKISGCMNSCGQHGLAHIGFHGSSVKANGKVVPAVQVMLGGGTVGNGEGRVAERVVKVPTKRADGVLRSLLNDFQRVSVSGESFHQYYDRQGKDYFYQLLKPLGDLTALKDEEYVDWGHEETFETAIGVGECAGVVIDLVATLLLEGKEKLDWATAALVAGAWSDAIYHAYAVQVNTAKALLLDKGVNCSTQSGVIKEFDANFVATGEVELGDTFAELVLAINKNEPSETFAITYLDQATKFYKLMKSRREAQF</sequence>
<keyword evidence="5" id="KW-0408">Iron</keyword>
<keyword evidence="1" id="KW-0004">4Fe-4S</keyword>
<dbReference type="InterPro" id="IPR045854">
    <property type="entry name" value="NO2/SO3_Rdtase_4Fe4S_sf"/>
</dbReference>
<dbReference type="Gene3D" id="3.30.413.10">
    <property type="entry name" value="Sulfite Reductase Hemoprotein, domain 1"/>
    <property type="match status" value="2"/>
</dbReference>
<dbReference type="PANTHER" id="PTHR32439:SF9">
    <property type="entry name" value="BLR3264 PROTEIN"/>
    <property type="match status" value="1"/>
</dbReference>
<evidence type="ECO:0000259" key="7">
    <source>
        <dbReference type="Pfam" id="PF01077"/>
    </source>
</evidence>
<accession>A0A4V3C3J8</accession>
<dbReference type="Gene3D" id="1.20.120.330">
    <property type="entry name" value="Nucleotidyltransferases domain 2"/>
    <property type="match status" value="1"/>
</dbReference>
<dbReference type="RefSeq" id="WP_133553616.1">
    <property type="nucleotide sequence ID" value="NZ_SNWM01000002.1"/>
</dbReference>
<dbReference type="InterPro" id="IPR005117">
    <property type="entry name" value="NiRdtase/SiRdtase_haem-b_fer"/>
</dbReference>
<gene>
    <name evidence="9" type="ORF">CLV32_1305</name>
</gene>
<feature type="domain" description="Nitrite/sulphite reductase 4Fe-4S" evidence="7">
    <location>
        <begin position="393"/>
        <end position="500"/>
    </location>
</feature>
<feature type="domain" description="Nitrite/Sulfite reductase ferredoxin-like" evidence="8">
    <location>
        <begin position="319"/>
        <end position="384"/>
    </location>
</feature>
<keyword evidence="6" id="KW-0411">Iron-sulfur</keyword>
<reference evidence="9 10" key="1">
    <citation type="submission" date="2019-03" db="EMBL/GenBank/DDBJ databases">
        <title>Genomic Encyclopedia of Archaeal and Bacterial Type Strains, Phase II (KMG-II): from individual species to whole genera.</title>
        <authorList>
            <person name="Goeker M."/>
        </authorList>
    </citation>
    <scope>NUCLEOTIDE SEQUENCE [LARGE SCALE GENOMIC DNA]</scope>
    <source>
        <strain evidence="9 10">DSM 19034</strain>
    </source>
</reference>
<evidence type="ECO:0000256" key="3">
    <source>
        <dbReference type="ARBA" id="ARBA00022723"/>
    </source>
</evidence>
<dbReference type="Pfam" id="PF03460">
    <property type="entry name" value="NIR_SIR_ferr"/>
    <property type="match status" value="2"/>
</dbReference>
<dbReference type="GO" id="GO:0020037">
    <property type="term" value="F:heme binding"/>
    <property type="evidence" value="ECO:0007669"/>
    <property type="project" value="InterPro"/>
</dbReference>
<dbReference type="InterPro" id="IPR006067">
    <property type="entry name" value="NO2/SO3_Rdtase_4Fe4S_dom"/>
</dbReference>
<feature type="domain" description="Nitrite/Sulfite reductase ferredoxin-like" evidence="8">
    <location>
        <begin position="47"/>
        <end position="112"/>
    </location>
</feature>
<dbReference type="GO" id="GO:0016491">
    <property type="term" value="F:oxidoreductase activity"/>
    <property type="evidence" value="ECO:0007669"/>
    <property type="project" value="UniProtKB-KW"/>
</dbReference>
<dbReference type="SUPFAM" id="SSF55124">
    <property type="entry name" value="Nitrite/Sulfite reductase N-terminal domain-like"/>
    <property type="match status" value="2"/>
</dbReference>
<organism evidence="9 10">
    <name type="scientific">Pedobacter duraquae</name>
    <dbReference type="NCBI Taxonomy" id="425511"/>
    <lineage>
        <taxon>Bacteria</taxon>
        <taxon>Pseudomonadati</taxon>
        <taxon>Bacteroidota</taxon>
        <taxon>Sphingobacteriia</taxon>
        <taxon>Sphingobacteriales</taxon>
        <taxon>Sphingobacteriaceae</taxon>
        <taxon>Pedobacter</taxon>
    </lineage>
</organism>
<evidence type="ECO:0000256" key="6">
    <source>
        <dbReference type="ARBA" id="ARBA00023014"/>
    </source>
</evidence>
<dbReference type="Proteomes" id="UP000295499">
    <property type="component" value="Unassembled WGS sequence"/>
</dbReference>
<evidence type="ECO:0000256" key="5">
    <source>
        <dbReference type="ARBA" id="ARBA00023004"/>
    </source>
</evidence>
<protein>
    <submittedName>
        <fullName evidence="9">Sulfite reductase (Ferredoxin)</fullName>
    </submittedName>
</protein>
<dbReference type="OrthoDB" id="9803707at2"/>
<evidence type="ECO:0000259" key="8">
    <source>
        <dbReference type="Pfam" id="PF03460"/>
    </source>
</evidence>
<dbReference type="GO" id="GO:0051539">
    <property type="term" value="F:4 iron, 4 sulfur cluster binding"/>
    <property type="evidence" value="ECO:0007669"/>
    <property type="project" value="UniProtKB-KW"/>
</dbReference>
<keyword evidence="2" id="KW-0349">Heme</keyword>